<keyword evidence="1" id="KW-0472">Membrane</keyword>
<feature type="transmembrane region" description="Helical" evidence="1">
    <location>
        <begin position="112"/>
        <end position="136"/>
    </location>
</feature>
<comment type="caution">
    <text evidence="2">The sequence shown here is derived from an EMBL/GenBank/DDBJ whole genome shotgun (WGS) entry which is preliminary data.</text>
</comment>
<feature type="transmembrane region" description="Helical" evidence="1">
    <location>
        <begin position="82"/>
        <end position="106"/>
    </location>
</feature>
<organism evidence="2 3">
    <name type="scientific">Microbacterium laevaniformans</name>
    <dbReference type="NCBI Taxonomy" id="36807"/>
    <lineage>
        <taxon>Bacteria</taxon>
        <taxon>Bacillati</taxon>
        <taxon>Actinomycetota</taxon>
        <taxon>Actinomycetes</taxon>
        <taxon>Micrococcales</taxon>
        <taxon>Microbacteriaceae</taxon>
        <taxon>Microbacterium</taxon>
    </lineage>
</organism>
<dbReference type="AlphaFoldDB" id="A0A4S2CY40"/>
<dbReference type="Proteomes" id="UP000309893">
    <property type="component" value="Unassembled WGS sequence"/>
</dbReference>
<feature type="transmembrane region" description="Helical" evidence="1">
    <location>
        <begin position="300"/>
        <end position="318"/>
    </location>
</feature>
<reference evidence="2 3" key="1">
    <citation type="submission" date="2019-04" db="EMBL/GenBank/DDBJ databases">
        <title>Microbes associate with the intestines of laboratory mice.</title>
        <authorList>
            <person name="Navarre W."/>
            <person name="Wong E."/>
            <person name="Huang K."/>
            <person name="Tropini C."/>
            <person name="Ng K."/>
            <person name="Yu B."/>
        </authorList>
    </citation>
    <scope>NUCLEOTIDE SEQUENCE [LARGE SCALE GENOMIC DNA]</scope>
    <source>
        <strain evidence="2 3">NM46_B2-13</strain>
    </source>
</reference>
<dbReference type="EMBL" id="SRYO01000013">
    <property type="protein sequence ID" value="TGY33482.1"/>
    <property type="molecule type" value="Genomic_DNA"/>
</dbReference>
<feature type="transmembrane region" description="Helical" evidence="1">
    <location>
        <begin position="429"/>
        <end position="461"/>
    </location>
</feature>
<feature type="transmembrane region" description="Helical" evidence="1">
    <location>
        <begin position="404"/>
        <end position="423"/>
    </location>
</feature>
<keyword evidence="1" id="KW-1133">Transmembrane helix</keyword>
<proteinExistence type="predicted"/>
<keyword evidence="1" id="KW-0812">Transmembrane</keyword>
<evidence type="ECO:0000256" key="1">
    <source>
        <dbReference type="SAM" id="Phobius"/>
    </source>
</evidence>
<dbReference type="OrthoDB" id="5126550at2"/>
<gene>
    <name evidence="2" type="ORF">E5344_14295</name>
</gene>
<evidence type="ECO:0000313" key="2">
    <source>
        <dbReference type="EMBL" id="TGY33482.1"/>
    </source>
</evidence>
<feature type="transmembrane region" description="Helical" evidence="1">
    <location>
        <begin position="35"/>
        <end position="53"/>
    </location>
</feature>
<sequence>MVALVLVVPVIRAIAMTLTSPYGITVLTSPSAPDATMLAVAGLWAGMLLLGRVRGPALRPPFLAHALAASDMSRMGGFRGPLLRGGLIVVSLVTAVAAAIGASLAVSGQTTLGSATLFAVAGVCVGVVAVVAWLAGQALPRTAAVLAPVLFTIAALTTQVSALHPYTPWGWVSLAYPSAAPGFASLLPLVALTLAAIAAVPTLMDLLSHSGLIAQSTRWEAASSRVAGMELSDAVSIYGAVPRVGRQWAAISSTTHRTWVFLRRDAVGAARTPIRLAVGVLAMMAAGGLLALSLNPEMPNGVLGAAASVILFAALGPLTDGIRHAASVAGDLPLYGIGDGSLIAHHSLFPLTLTVVVLVASSLIVALLIGHSALAAGVAALVLGLMTLAARVSGAMKGPLPPALLAPVPTPVGDLGAAARLAWALDGLLLTAAAGASVTLIAASPFPALIVGVTIGGLVLWRWRHRR</sequence>
<protein>
    <submittedName>
        <fullName evidence="2">Uncharacterized protein</fullName>
    </submittedName>
</protein>
<feature type="transmembrane region" description="Helical" evidence="1">
    <location>
        <begin position="348"/>
        <end position="368"/>
    </location>
</feature>
<feature type="transmembrane region" description="Helical" evidence="1">
    <location>
        <begin position="374"/>
        <end position="392"/>
    </location>
</feature>
<feature type="transmembrane region" description="Helical" evidence="1">
    <location>
        <begin position="273"/>
        <end position="294"/>
    </location>
</feature>
<dbReference type="RefSeq" id="WP_135950053.1">
    <property type="nucleotide sequence ID" value="NZ_SRYO01000013.1"/>
</dbReference>
<feature type="transmembrane region" description="Helical" evidence="1">
    <location>
        <begin position="183"/>
        <end position="204"/>
    </location>
</feature>
<name>A0A4S2CY40_9MICO</name>
<accession>A0A4S2CY40</accession>
<evidence type="ECO:0000313" key="3">
    <source>
        <dbReference type="Proteomes" id="UP000309893"/>
    </source>
</evidence>
<feature type="transmembrane region" description="Helical" evidence="1">
    <location>
        <begin position="143"/>
        <end position="163"/>
    </location>
</feature>